<proteinExistence type="predicted"/>
<dbReference type="Proteomes" id="UP001189429">
    <property type="component" value="Unassembled WGS sequence"/>
</dbReference>
<sequence>MPANDAAKCCVYPGYLTTVCRDGSSKLCSHQRQGQCIAQCTNKHSNIHYERRGCSNELFVAVDPTRHPKKTDANKRQYTEWLRPQLGRPIDGVFLLRHPALRKTIQTSEV</sequence>
<keyword evidence="2" id="KW-1185">Reference proteome</keyword>
<organism evidence="1 2">
    <name type="scientific">Prorocentrum cordatum</name>
    <dbReference type="NCBI Taxonomy" id="2364126"/>
    <lineage>
        <taxon>Eukaryota</taxon>
        <taxon>Sar</taxon>
        <taxon>Alveolata</taxon>
        <taxon>Dinophyceae</taxon>
        <taxon>Prorocentrales</taxon>
        <taxon>Prorocentraceae</taxon>
        <taxon>Prorocentrum</taxon>
    </lineage>
</organism>
<accession>A0ABN9WF79</accession>
<protein>
    <submittedName>
        <fullName evidence="1">Uncharacterized protein</fullName>
    </submittedName>
</protein>
<comment type="caution">
    <text evidence="1">The sequence shown here is derived from an EMBL/GenBank/DDBJ whole genome shotgun (WGS) entry which is preliminary data.</text>
</comment>
<reference evidence="1" key="1">
    <citation type="submission" date="2023-10" db="EMBL/GenBank/DDBJ databases">
        <authorList>
            <person name="Chen Y."/>
            <person name="Shah S."/>
            <person name="Dougan E. K."/>
            <person name="Thang M."/>
            <person name="Chan C."/>
        </authorList>
    </citation>
    <scope>NUCLEOTIDE SEQUENCE [LARGE SCALE GENOMIC DNA]</scope>
</reference>
<gene>
    <name evidence="1" type="ORF">PCOR1329_LOCUS65972</name>
</gene>
<dbReference type="EMBL" id="CAUYUJ010018477">
    <property type="protein sequence ID" value="CAK0883876.1"/>
    <property type="molecule type" value="Genomic_DNA"/>
</dbReference>
<name>A0ABN9WF79_9DINO</name>
<evidence type="ECO:0000313" key="2">
    <source>
        <dbReference type="Proteomes" id="UP001189429"/>
    </source>
</evidence>
<evidence type="ECO:0000313" key="1">
    <source>
        <dbReference type="EMBL" id="CAK0883876.1"/>
    </source>
</evidence>